<reference evidence="2" key="1">
    <citation type="submission" date="2017-01" db="EMBL/GenBank/DDBJ databases">
        <authorList>
            <person name="Varghese N."/>
            <person name="Submissions S."/>
        </authorList>
    </citation>
    <scope>NUCLEOTIDE SEQUENCE [LARGE SCALE GENOMIC DNA]</scope>
    <source>
        <strain evidence="2">DSM 23145</strain>
    </source>
</reference>
<accession>A0A1N7MUA6</accession>
<dbReference type="PROSITE" id="PS51257">
    <property type="entry name" value="PROKAR_LIPOPROTEIN"/>
    <property type="match status" value="1"/>
</dbReference>
<evidence type="ECO:0008006" key="3">
    <source>
        <dbReference type="Google" id="ProtNLM"/>
    </source>
</evidence>
<evidence type="ECO:0000313" key="1">
    <source>
        <dbReference type="EMBL" id="SIS89670.1"/>
    </source>
</evidence>
<dbReference type="STRING" id="713588.SAMN05421789_11046"/>
<dbReference type="Proteomes" id="UP000185839">
    <property type="component" value="Unassembled WGS sequence"/>
</dbReference>
<organism evidence="1 2">
    <name type="scientific">Kaistella chaponensis</name>
    <dbReference type="NCBI Taxonomy" id="713588"/>
    <lineage>
        <taxon>Bacteria</taxon>
        <taxon>Pseudomonadati</taxon>
        <taxon>Bacteroidota</taxon>
        <taxon>Flavobacteriia</taxon>
        <taxon>Flavobacteriales</taxon>
        <taxon>Weeksellaceae</taxon>
        <taxon>Chryseobacterium group</taxon>
        <taxon>Kaistella</taxon>
    </lineage>
</organism>
<evidence type="ECO:0000313" key="2">
    <source>
        <dbReference type="Proteomes" id="UP000185839"/>
    </source>
</evidence>
<sequence length="193" mass="22173">MKTIINLVFLTLAMSSCSRNDDPTGTIVPEKTSYNFIYDNSYKVNEIVLYKGPLGVKETPPESIIPNYWSSYSEPPYSKIELNLKNKSLQFHLGKNPINYQVELSNDSIYISADKVFVGILDKKNEKLALYKSFYYIIKELDDSSVFTKKTTELGITKYKDIFGNNTFESPSAMTKKNDEVFWANLSFIYKNN</sequence>
<gene>
    <name evidence="1" type="ORF">SAMN05421789_11046</name>
</gene>
<dbReference type="OrthoDB" id="1244261at2"/>
<dbReference type="EMBL" id="FTOI01000010">
    <property type="protein sequence ID" value="SIS89670.1"/>
    <property type="molecule type" value="Genomic_DNA"/>
</dbReference>
<name>A0A1N7MUA6_9FLAO</name>
<proteinExistence type="predicted"/>
<keyword evidence="2" id="KW-1185">Reference proteome</keyword>
<dbReference type="AlphaFoldDB" id="A0A1N7MUA6"/>
<dbReference type="RefSeq" id="WP_143745552.1">
    <property type="nucleotide sequence ID" value="NZ_FTOI01000010.1"/>
</dbReference>
<protein>
    <recommendedName>
        <fullName evidence="3">Lipoprotein</fullName>
    </recommendedName>
</protein>